<dbReference type="Gene3D" id="3.40.630.30">
    <property type="match status" value="1"/>
</dbReference>
<dbReference type="SUPFAM" id="SSF55729">
    <property type="entry name" value="Acyl-CoA N-acyltransferases (Nat)"/>
    <property type="match status" value="1"/>
</dbReference>
<gene>
    <name evidence="2" type="ORF">OMP38_14325</name>
</gene>
<evidence type="ECO:0000313" key="3">
    <source>
        <dbReference type="Proteomes" id="UP001153387"/>
    </source>
</evidence>
<organism evidence="2 3">
    <name type="scientific">Cohnella ginsengisoli</name>
    <dbReference type="NCBI Taxonomy" id="425004"/>
    <lineage>
        <taxon>Bacteria</taxon>
        <taxon>Bacillati</taxon>
        <taxon>Bacillota</taxon>
        <taxon>Bacilli</taxon>
        <taxon>Bacillales</taxon>
        <taxon>Paenibacillaceae</taxon>
        <taxon>Cohnella</taxon>
    </lineage>
</organism>
<dbReference type="CDD" id="cd04301">
    <property type="entry name" value="NAT_SF"/>
    <property type="match status" value="1"/>
</dbReference>
<comment type="caution">
    <text evidence="2">The sequence shown here is derived from an EMBL/GenBank/DDBJ whole genome shotgun (WGS) entry which is preliminary data.</text>
</comment>
<name>A0A9X4KGS6_9BACL</name>
<dbReference type="GO" id="GO:0016747">
    <property type="term" value="F:acyltransferase activity, transferring groups other than amino-acyl groups"/>
    <property type="evidence" value="ECO:0007669"/>
    <property type="project" value="InterPro"/>
</dbReference>
<feature type="domain" description="N-acetyltransferase" evidence="1">
    <location>
        <begin position="2"/>
        <end position="155"/>
    </location>
</feature>
<dbReference type="AlphaFoldDB" id="A0A9X4KGS6"/>
<evidence type="ECO:0000259" key="1">
    <source>
        <dbReference type="PROSITE" id="PS51186"/>
    </source>
</evidence>
<dbReference type="Pfam" id="PF13508">
    <property type="entry name" value="Acetyltransf_7"/>
    <property type="match status" value="1"/>
</dbReference>
<evidence type="ECO:0000313" key="2">
    <source>
        <dbReference type="EMBL" id="MDG0791892.1"/>
    </source>
</evidence>
<reference evidence="2 3" key="1">
    <citation type="submission" date="2022-10" db="EMBL/GenBank/DDBJ databases">
        <title>Comparative genomic analysis of Cohnella hashimotonis sp. nov., isolated from the International Space Station.</title>
        <authorList>
            <person name="Simpson A."/>
            <person name="Venkateswaran K."/>
        </authorList>
    </citation>
    <scope>NUCLEOTIDE SEQUENCE [LARGE SCALE GENOMIC DNA]</scope>
    <source>
        <strain evidence="2 3">DSM 18997</strain>
    </source>
</reference>
<dbReference type="InterPro" id="IPR000182">
    <property type="entry name" value="GNAT_dom"/>
</dbReference>
<sequence length="156" mass="17478">MPTIERLDLTIHDNASDLWRLQHAAYRIEAKLIGVPDLPPLHDTTASLQASEETFWGYRDGDGELIGAIAAEIAKDGSGVISRMMVHPDHFRQGIAGALISHMMHAWDQVAVWEVTAEARNLPAIALYERYGFEAVDTFHPREDITMITMKLRAKT</sequence>
<accession>A0A9X4KGS6</accession>
<dbReference type="EMBL" id="JAPDHZ010000003">
    <property type="protein sequence ID" value="MDG0791892.1"/>
    <property type="molecule type" value="Genomic_DNA"/>
</dbReference>
<dbReference type="RefSeq" id="WP_277565733.1">
    <property type="nucleotide sequence ID" value="NZ_JAPDHZ010000003.1"/>
</dbReference>
<protein>
    <submittedName>
        <fullName evidence="2">GNAT family N-acetyltransferase</fullName>
    </submittedName>
</protein>
<dbReference type="InterPro" id="IPR016181">
    <property type="entry name" value="Acyl_CoA_acyltransferase"/>
</dbReference>
<dbReference type="Proteomes" id="UP001153387">
    <property type="component" value="Unassembled WGS sequence"/>
</dbReference>
<keyword evidence="3" id="KW-1185">Reference proteome</keyword>
<proteinExistence type="predicted"/>
<dbReference type="PROSITE" id="PS51186">
    <property type="entry name" value="GNAT"/>
    <property type="match status" value="1"/>
</dbReference>